<name>A0A426UBH4_9CHLR</name>
<feature type="domain" description="Response regulatory" evidence="3">
    <location>
        <begin position="8"/>
        <end position="122"/>
    </location>
</feature>
<protein>
    <submittedName>
        <fullName evidence="4">Response regulator</fullName>
    </submittedName>
</protein>
<sequence>MNPPAPTHVLLVDDEPAVRLTLATLLKRRGFHVTTAEDGNEGLAKLADGPYAICIIDLHLPGIDGLTLARRARERIPNQPILILTGSGVSTEDDLSAALAPFPVLMKSTNPAEVLDRVAALCAGED</sequence>
<organism evidence="4 5">
    <name type="scientific">Candidatus Viridilinea halotolerans</name>
    <dbReference type="NCBI Taxonomy" id="2491704"/>
    <lineage>
        <taxon>Bacteria</taxon>
        <taxon>Bacillati</taxon>
        <taxon>Chloroflexota</taxon>
        <taxon>Chloroflexia</taxon>
        <taxon>Chloroflexales</taxon>
        <taxon>Chloroflexineae</taxon>
        <taxon>Oscillochloridaceae</taxon>
        <taxon>Candidatus Viridilinea</taxon>
    </lineage>
</organism>
<dbReference type="SMART" id="SM00448">
    <property type="entry name" value="REC"/>
    <property type="match status" value="1"/>
</dbReference>
<dbReference type="GO" id="GO:0000160">
    <property type="term" value="P:phosphorelay signal transduction system"/>
    <property type="evidence" value="ECO:0007669"/>
    <property type="project" value="InterPro"/>
</dbReference>
<evidence type="ECO:0000256" key="2">
    <source>
        <dbReference type="PROSITE-ProRule" id="PRU00169"/>
    </source>
</evidence>
<evidence type="ECO:0000259" key="3">
    <source>
        <dbReference type="PROSITE" id="PS50110"/>
    </source>
</evidence>
<dbReference type="InterPro" id="IPR011006">
    <property type="entry name" value="CheY-like_superfamily"/>
</dbReference>
<evidence type="ECO:0000256" key="1">
    <source>
        <dbReference type="ARBA" id="ARBA00022553"/>
    </source>
</evidence>
<accession>A0A426UBH4</accession>
<comment type="caution">
    <text evidence="4">The sequence shown here is derived from an EMBL/GenBank/DDBJ whole genome shotgun (WGS) entry which is preliminary data.</text>
</comment>
<evidence type="ECO:0000313" key="4">
    <source>
        <dbReference type="EMBL" id="RRR78124.1"/>
    </source>
</evidence>
<dbReference type="InterPro" id="IPR050595">
    <property type="entry name" value="Bact_response_regulator"/>
</dbReference>
<dbReference type="Proteomes" id="UP000280307">
    <property type="component" value="Unassembled WGS sequence"/>
</dbReference>
<dbReference type="PROSITE" id="PS50110">
    <property type="entry name" value="RESPONSE_REGULATORY"/>
    <property type="match status" value="1"/>
</dbReference>
<dbReference type="PANTHER" id="PTHR44591:SF21">
    <property type="entry name" value="TWO-COMPONENT RESPONSE REGULATOR"/>
    <property type="match status" value="1"/>
</dbReference>
<dbReference type="InterPro" id="IPR001789">
    <property type="entry name" value="Sig_transdc_resp-reg_receiver"/>
</dbReference>
<feature type="modified residue" description="4-aspartylphosphate" evidence="2">
    <location>
        <position position="57"/>
    </location>
</feature>
<keyword evidence="1 2" id="KW-0597">Phosphoprotein</keyword>
<dbReference type="AlphaFoldDB" id="A0A426UBH4"/>
<reference evidence="4 5" key="1">
    <citation type="submission" date="2018-12" db="EMBL/GenBank/DDBJ databases">
        <title>Genome Sequence of Candidatus Viridilinea halotolerans isolated from saline sulfide-rich spring.</title>
        <authorList>
            <person name="Grouzdev D.S."/>
            <person name="Burganskaya E.I."/>
            <person name="Krutkina M.S."/>
            <person name="Sukhacheva M.V."/>
            <person name="Gorlenko V.M."/>
        </authorList>
    </citation>
    <scope>NUCLEOTIDE SEQUENCE [LARGE SCALE GENOMIC DNA]</scope>
    <source>
        <strain evidence="4">Chok-6</strain>
    </source>
</reference>
<dbReference type="SUPFAM" id="SSF52172">
    <property type="entry name" value="CheY-like"/>
    <property type="match status" value="1"/>
</dbReference>
<evidence type="ECO:0000313" key="5">
    <source>
        <dbReference type="Proteomes" id="UP000280307"/>
    </source>
</evidence>
<dbReference type="CDD" id="cd00156">
    <property type="entry name" value="REC"/>
    <property type="match status" value="1"/>
</dbReference>
<dbReference type="Gene3D" id="3.40.50.2300">
    <property type="match status" value="1"/>
</dbReference>
<dbReference type="PANTHER" id="PTHR44591">
    <property type="entry name" value="STRESS RESPONSE REGULATOR PROTEIN 1"/>
    <property type="match status" value="1"/>
</dbReference>
<dbReference type="Pfam" id="PF00072">
    <property type="entry name" value="Response_reg"/>
    <property type="match status" value="1"/>
</dbReference>
<proteinExistence type="predicted"/>
<dbReference type="EMBL" id="RSAS01000029">
    <property type="protein sequence ID" value="RRR78124.1"/>
    <property type="molecule type" value="Genomic_DNA"/>
</dbReference>
<gene>
    <name evidence="4" type="ORF">EI684_00700</name>
</gene>